<evidence type="ECO:0000313" key="3">
    <source>
        <dbReference type="Proteomes" id="UP000694546"/>
    </source>
</evidence>
<dbReference type="GeneTree" id="ENSGT00940000164898"/>
<feature type="domain" description="Pyrin" evidence="1">
    <location>
        <begin position="1"/>
        <end position="95"/>
    </location>
</feature>
<dbReference type="Proteomes" id="UP000694546">
    <property type="component" value="Chromosome 15"/>
</dbReference>
<dbReference type="SUPFAM" id="SSF47986">
    <property type="entry name" value="DEATH domain"/>
    <property type="match status" value="1"/>
</dbReference>
<dbReference type="CDD" id="cd08321">
    <property type="entry name" value="Pyrin_ASC-like"/>
    <property type="match status" value="1"/>
</dbReference>
<name>A0A8C5FA72_GADMO</name>
<evidence type="ECO:0000313" key="2">
    <source>
        <dbReference type="Ensembl" id="ENSGMOP00000021360.2"/>
    </source>
</evidence>
<dbReference type="InterPro" id="IPR004020">
    <property type="entry name" value="DAPIN"/>
</dbReference>
<dbReference type="InterPro" id="IPR011029">
    <property type="entry name" value="DEATH-like_dom_sf"/>
</dbReference>
<dbReference type="AlphaFoldDB" id="A0A8C5FA72"/>
<keyword evidence="3" id="KW-1185">Reference proteome</keyword>
<proteinExistence type="predicted"/>
<organism evidence="2 3">
    <name type="scientific">Gadus morhua</name>
    <name type="common">Atlantic cod</name>
    <dbReference type="NCBI Taxonomy" id="8049"/>
    <lineage>
        <taxon>Eukaryota</taxon>
        <taxon>Metazoa</taxon>
        <taxon>Chordata</taxon>
        <taxon>Craniata</taxon>
        <taxon>Vertebrata</taxon>
        <taxon>Euteleostomi</taxon>
        <taxon>Actinopterygii</taxon>
        <taxon>Neopterygii</taxon>
        <taxon>Teleostei</taxon>
        <taxon>Neoteleostei</taxon>
        <taxon>Acanthomorphata</taxon>
        <taxon>Zeiogadaria</taxon>
        <taxon>Gadariae</taxon>
        <taxon>Gadiformes</taxon>
        <taxon>Gadoidei</taxon>
        <taxon>Gadidae</taxon>
        <taxon>Gadus</taxon>
    </lineage>
</organism>
<reference evidence="2" key="2">
    <citation type="submission" date="2025-09" db="UniProtKB">
        <authorList>
            <consortium name="Ensembl"/>
        </authorList>
    </citation>
    <scope>IDENTIFICATION</scope>
</reference>
<reference evidence="2" key="1">
    <citation type="submission" date="2025-08" db="UniProtKB">
        <authorList>
            <consortium name="Ensembl"/>
        </authorList>
    </citation>
    <scope>IDENTIFICATION</scope>
</reference>
<dbReference type="SMART" id="SM01289">
    <property type="entry name" value="PYRIN"/>
    <property type="match status" value="1"/>
</dbReference>
<dbReference type="Ensembl" id="ENSGMOT00000021878.2">
    <property type="protein sequence ID" value="ENSGMOP00000021360.2"/>
    <property type="gene ID" value="ENSGMOG00000019873.2"/>
</dbReference>
<accession>A0A8C5FA72</accession>
<dbReference type="Gene3D" id="1.10.533.10">
    <property type="entry name" value="Death Domain, Fas"/>
    <property type="match status" value="2"/>
</dbReference>
<dbReference type="Pfam" id="PF02758">
    <property type="entry name" value="PYRIN"/>
    <property type="match status" value="1"/>
</dbReference>
<protein>
    <recommendedName>
        <fullName evidence="1">Pyrin domain-containing protein</fullName>
    </recommendedName>
</protein>
<dbReference type="PROSITE" id="PS50824">
    <property type="entry name" value="DAPIN"/>
    <property type="match status" value="1"/>
</dbReference>
<sequence>MASTIRQLLLDSLEDLNKRDQRKFCARLLDREREGEPRVRRSALEDKDEIGIADVLVSTFTEAKAGRVAVETLRAIECNQIAVGLEAELESNGYSDISELCSLVLARPGEHFVDKHRSSLFFLFFKDPEVPILDKLLEHSIMSKEDYDSIMAKHDPQDLTQHLRSRDLEPCVSKPRASASLLQRCL</sequence>
<evidence type="ECO:0000259" key="1">
    <source>
        <dbReference type="PROSITE" id="PS50824"/>
    </source>
</evidence>